<comment type="caution">
    <text evidence="3">The sequence shown here is derived from an EMBL/GenBank/DDBJ whole genome shotgun (WGS) entry which is preliminary data.</text>
</comment>
<proteinExistence type="predicted"/>
<dbReference type="AlphaFoldDB" id="A0A1F7UM81"/>
<protein>
    <recommendedName>
        <fullName evidence="5">MHD domain-containing protein</fullName>
    </recommendedName>
</protein>
<reference evidence="3 4" key="1">
    <citation type="journal article" date="2016" name="Nat. Commun.">
        <title>Thousands of microbial genomes shed light on interconnected biogeochemical processes in an aquifer system.</title>
        <authorList>
            <person name="Anantharaman K."/>
            <person name="Brown C.T."/>
            <person name="Hug L.A."/>
            <person name="Sharon I."/>
            <person name="Castelle C.J."/>
            <person name="Probst A.J."/>
            <person name="Thomas B.C."/>
            <person name="Singh A."/>
            <person name="Wilkins M.J."/>
            <person name="Karaoz U."/>
            <person name="Brodie E.L."/>
            <person name="Williams K.H."/>
            <person name="Hubbard S.S."/>
            <person name="Banfield J.F."/>
        </authorList>
    </citation>
    <scope>NUCLEOTIDE SEQUENCE [LARGE SCALE GENOMIC DNA]</scope>
</reference>
<sequence>MPSLQRFTNRRRAGLASYTFQAGLGPARAFSSYARRIFYAKYQDKHRHPRVVFVFDAALLGICALLVAVLVSVALRPPRPSLLTLNLTAPALTSGAPVPLIARIGATKDVHNVRLQWRLPPGTEILSSEPVVSADGRVFLGDISPGELQVAHLVVRLYQPVGATASFGFSFAYEENGQPFDEVGSEERQVTASALAAVVPDEFRVDSVSSQGGMIPLVIENTTALKLPYVQVTFDPPVTELGERVTLGSLAAKEKRYVFVPIHRTEPVISGERDIRLKWIVSSGAREVSRGAFEADIFDWKWPTVTSALISRPTSETHIRLSGVESQMTLLVAHPLLDPEVREIELTSGQTDVVLPSFTIRESPAHEWFVALLGEWPEGGRLMGPATMGVIRSAIPFETSVRYTSSEGDQIGAGPNPPKVGEDTRYWVFWTIGPVADEVRDVRVSATLPTRVRATGNVTAPNGGMWDVSGQTVRWSLPRLGGIDASEAVFGFEVEVSPRSQDAGRPIMVVATSTATAADDSTDTTFRMQAGPETSEGPVLP</sequence>
<feature type="compositionally biased region" description="Low complexity" evidence="1">
    <location>
        <begin position="514"/>
        <end position="525"/>
    </location>
</feature>
<name>A0A1F7UM81_9BACT</name>
<keyword evidence="2" id="KW-0472">Membrane</keyword>
<keyword evidence="2" id="KW-0812">Transmembrane</keyword>
<feature type="region of interest" description="Disordered" evidence="1">
    <location>
        <begin position="514"/>
        <end position="541"/>
    </location>
</feature>
<feature type="transmembrane region" description="Helical" evidence="2">
    <location>
        <begin position="53"/>
        <end position="75"/>
    </location>
</feature>
<evidence type="ECO:0000313" key="3">
    <source>
        <dbReference type="EMBL" id="OGL78807.1"/>
    </source>
</evidence>
<evidence type="ECO:0000256" key="1">
    <source>
        <dbReference type="SAM" id="MobiDB-lite"/>
    </source>
</evidence>
<accession>A0A1F7UM81</accession>
<dbReference type="Proteomes" id="UP000176603">
    <property type="component" value="Unassembled WGS sequence"/>
</dbReference>
<dbReference type="STRING" id="1802399.A3E39_01440"/>
<evidence type="ECO:0000256" key="2">
    <source>
        <dbReference type="SAM" id="Phobius"/>
    </source>
</evidence>
<evidence type="ECO:0008006" key="5">
    <source>
        <dbReference type="Google" id="ProtNLM"/>
    </source>
</evidence>
<dbReference type="EMBL" id="MGEH01000024">
    <property type="protein sequence ID" value="OGL78807.1"/>
    <property type="molecule type" value="Genomic_DNA"/>
</dbReference>
<evidence type="ECO:0000313" key="4">
    <source>
        <dbReference type="Proteomes" id="UP000176603"/>
    </source>
</evidence>
<gene>
    <name evidence="3" type="ORF">A3E39_01440</name>
</gene>
<keyword evidence="2" id="KW-1133">Transmembrane helix</keyword>
<organism evidence="3 4">
    <name type="scientific">Candidatus Uhrbacteria bacterium RIFCSPHIGHO2_12_FULL_60_25</name>
    <dbReference type="NCBI Taxonomy" id="1802399"/>
    <lineage>
        <taxon>Bacteria</taxon>
        <taxon>Candidatus Uhriibacteriota</taxon>
    </lineage>
</organism>